<evidence type="ECO:0000259" key="1">
    <source>
        <dbReference type="PROSITE" id="PS50106"/>
    </source>
</evidence>
<evidence type="ECO:0000313" key="2">
    <source>
        <dbReference type="EMBL" id="MBC8541165.1"/>
    </source>
</evidence>
<proteinExistence type="predicted"/>
<dbReference type="InterPro" id="IPR045375">
    <property type="entry name" value="Put_radical_SAM-like_N"/>
</dbReference>
<dbReference type="Gene3D" id="3.20.20.70">
    <property type="entry name" value="Aldolase class I"/>
    <property type="match status" value="1"/>
</dbReference>
<dbReference type="RefSeq" id="WP_177680029.1">
    <property type="nucleotide sequence ID" value="NZ_JACRSU010000003.1"/>
</dbReference>
<dbReference type="Pfam" id="PF19238">
    <property type="entry name" value="Radical_SAM_2"/>
    <property type="match status" value="1"/>
</dbReference>
<dbReference type="Pfam" id="PF17820">
    <property type="entry name" value="PDZ_6"/>
    <property type="match status" value="1"/>
</dbReference>
<sequence>MKHGAYVLSVDPGSIAEELELLPGDLIVSIDGQKITDYLDYKFLATNEHIVMEVLKENGELFEFEIYNEDLEDLGINFENMLFDSPKSCQNKCIFCFIDQMPKGMRDTLYFKDDDSRLSFLYGNYVTLTNMKTEDIMRLIRYRISPVNISVHTTNPDLRVFMLKNKRANQILDHIQLLADHEIEMNMQIVLCKGINDGEELDRTIRDLAQFMPHAKSVSVVPVGLTKCREGLYPLSPFEKGDCAAVIRQIKNWQERFLKEHGTRFVYASDEFFINAGMELPEESEYEDFPQIENGVGMIASMEAEFMRALAPDLKPQGTAKTVVATGEISYEFIKKLVNIVKMRYNMNNIEVVGIKNELFGGKVTVSGLLGGSDLIRALQDKQADRVLITESMLKADEDVFLDDYTLSETEKRLNMKIVPVKNDGEAFLKAVLGY</sequence>
<dbReference type="InterPro" id="IPR013785">
    <property type="entry name" value="Aldolase_TIM"/>
</dbReference>
<dbReference type="InterPro" id="IPR041489">
    <property type="entry name" value="PDZ_6"/>
</dbReference>
<name>A0A926DLH5_9FIRM</name>
<reference evidence="2" key="1">
    <citation type="submission" date="2020-08" db="EMBL/GenBank/DDBJ databases">
        <title>Genome public.</title>
        <authorList>
            <person name="Liu C."/>
            <person name="Sun Q."/>
        </authorList>
    </citation>
    <scope>NUCLEOTIDE SEQUENCE</scope>
    <source>
        <strain evidence="2">H8</strain>
    </source>
</reference>
<dbReference type="SUPFAM" id="SSF102114">
    <property type="entry name" value="Radical SAM enzymes"/>
    <property type="match status" value="1"/>
</dbReference>
<dbReference type="SUPFAM" id="SSF50156">
    <property type="entry name" value="PDZ domain-like"/>
    <property type="match status" value="1"/>
</dbReference>
<gene>
    <name evidence="2" type="ORF">H8698_09285</name>
</gene>
<organism evidence="2 3">
    <name type="scientific">Congzhengia minquanensis</name>
    <dbReference type="NCBI Taxonomy" id="2763657"/>
    <lineage>
        <taxon>Bacteria</taxon>
        <taxon>Bacillati</taxon>
        <taxon>Bacillota</taxon>
        <taxon>Clostridia</taxon>
        <taxon>Eubacteriales</taxon>
        <taxon>Oscillospiraceae</taxon>
        <taxon>Congzhengia</taxon>
    </lineage>
</organism>
<dbReference type="InterPro" id="IPR036034">
    <property type="entry name" value="PDZ_sf"/>
</dbReference>
<dbReference type="InterPro" id="IPR007549">
    <property type="entry name" value="DUF512"/>
</dbReference>
<dbReference type="Gene3D" id="2.30.42.10">
    <property type="match status" value="1"/>
</dbReference>
<protein>
    <submittedName>
        <fullName evidence="2">DUF512 domain-containing protein</fullName>
    </submittedName>
</protein>
<dbReference type="PROSITE" id="PS50106">
    <property type="entry name" value="PDZ"/>
    <property type="match status" value="1"/>
</dbReference>
<feature type="domain" description="PDZ" evidence="1">
    <location>
        <begin position="1"/>
        <end position="70"/>
    </location>
</feature>
<dbReference type="Proteomes" id="UP000611762">
    <property type="component" value="Unassembled WGS sequence"/>
</dbReference>
<dbReference type="AlphaFoldDB" id="A0A926DLH5"/>
<accession>A0A926DLH5</accession>
<dbReference type="EMBL" id="JACRSU010000003">
    <property type="protein sequence ID" value="MBC8541165.1"/>
    <property type="molecule type" value="Genomic_DNA"/>
</dbReference>
<dbReference type="Pfam" id="PF04459">
    <property type="entry name" value="DUF512"/>
    <property type="match status" value="1"/>
</dbReference>
<keyword evidence="3" id="KW-1185">Reference proteome</keyword>
<dbReference type="InterPro" id="IPR001478">
    <property type="entry name" value="PDZ"/>
</dbReference>
<evidence type="ECO:0000313" key="3">
    <source>
        <dbReference type="Proteomes" id="UP000611762"/>
    </source>
</evidence>
<comment type="caution">
    <text evidence="2">The sequence shown here is derived from an EMBL/GenBank/DDBJ whole genome shotgun (WGS) entry which is preliminary data.</text>
</comment>
<dbReference type="InterPro" id="IPR058240">
    <property type="entry name" value="rSAM_sf"/>
</dbReference>